<sequence length="401" mass="45643">MWLFAEQYGKQPCTMPQDMVLCRGESNLGKVPAFQTEPSYGGYDVPCGAQRLSERAGGAGGGGARRRRRELTRTYSSRDEFLSLTAEWRGYCAWKRFSNDAVKVQDFRSIAFSQPNDDCFFLAAADQPLAQRARRRRAPKGRVRTDRLDYKFAKLPKLSASDLTSCADALSQVMLSVAHDTFPLKKHAVVGIPSPPWWDQECSRVVEERREAEILYCRNMSQENCINLLKIRAKSRRLLRRKKLERWRDFLYELKLVLSSLKDSAPSIDGISYSFLINASEQARSHYVDIVVITDDSAAYRSIALFSVLAKIAEHLAKNRLEWIAESRGLLANSHYGIRKGRSTIDSLSIFTSDIREQAEDASEAEQLLSSIYILREEFFVSVVRLKPHDRCGGVFLKDPY</sequence>
<proteinExistence type="predicted"/>
<accession>A0A4C1ZDI8</accession>
<comment type="caution">
    <text evidence="1">The sequence shown here is derived from an EMBL/GenBank/DDBJ whole genome shotgun (WGS) entry which is preliminary data.</text>
</comment>
<dbReference type="AlphaFoldDB" id="A0A4C1ZDI8"/>
<evidence type="ECO:0000313" key="2">
    <source>
        <dbReference type="Proteomes" id="UP000299102"/>
    </source>
</evidence>
<dbReference type="OrthoDB" id="8058536at2759"/>
<reference evidence="1 2" key="1">
    <citation type="journal article" date="2019" name="Commun. Biol.">
        <title>The bagworm genome reveals a unique fibroin gene that provides high tensile strength.</title>
        <authorList>
            <person name="Kono N."/>
            <person name="Nakamura H."/>
            <person name="Ohtoshi R."/>
            <person name="Tomita M."/>
            <person name="Numata K."/>
            <person name="Arakawa K."/>
        </authorList>
    </citation>
    <scope>NUCLEOTIDE SEQUENCE [LARGE SCALE GENOMIC DNA]</scope>
</reference>
<protein>
    <submittedName>
        <fullName evidence="1">Uncharacterized protein</fullName>
    </submittedName>
</protein>
<organism evidence="1 2">
    <name type="scientific">Eumeta variegata</name>
    <name type="common">Bagworm moth</name>
    <name type="synonym">Eumeta japonica</name>
    <dbReference type="NCBI Taxonomy" id="151549"/>
    <lineage>
        <taxon>Eukaryota</taxon>
        <taxon>Metazoa</taxon>
        <taxon>Ecdysozoa</taxon>
        <taxon>Arthropoda</taxon>
        <taxon>Hexapoda</taxon>
        <taxon>Insecta</taxon>
        <taxon>Pterygota</taxon>
        <taxon>Neoptera</taxon>
        <taxon>Endopterygota</taxon>
        <taxon>Lepidoptera</taxon>
        <taxon>Glossata</taxon>
        <taxon>Ditrysia</taxon>
        <taxon>Tineoidea</taxon>
        <taxon>Psychidae</taxon>
        <taxon>Oiketicinae</taxon>
        <taxon>Eumeta</taxon>
    </lineage>
</organism>
<keyword evidence="2" id="KW-1185">Reference proteome</keyword>
<evidence type="ECO:0000313" key="1">
    <source>
        <dbReference type="EMBL" id="GBP84665.1"/>
    </source>
</evidence>
<dbReference type="EMBL" id="BGZK01001692">
    <property type="protein sequence ID" value="GBP84665.1"/>
    <property type="molecule type" value="Genomic_DNA"/>
</dbReference>
<gene>
    <name evidence="1" type="ORF">EVAR_58888_1</name>
</gene>
<name>A0A4C1ZDI8_EUMVA</name>
<dbReference type="Proteomes" id="UP000299102">
    <property type="component" value="Unassembled WGS sequence"/>
</dbReference>